<dbReference type="RefSeq" id="WP_207364717.1">
    <property type="nucleotide sequence ID" value="NZ_JAFMYV010000005.1"/>
</dbReference>
<protein>
    <submittedName>
        <fullName evidence="3">PorT family protein</fullName>
    </submittedName>
</protein>
<feature type="region of interest" description="Disordered" evidence="1">
    <location>
        <begin position="239"/>
        <end position="258"/>
    </location>
</feature>
<dbReference type="AlphaFoldDB" id="A0A939GGQ7"/>
<sequence length="579" mass="64441">MQEWPDDHLDDLFRKSAEEFDVPFDPAHWTDMNNRLDEHDRQGFYDRWRVWGGAAALTGLLLVTLWWARKVTTVAANPMVESTLHQSVNSKKTAEKPQQAERALVTTNATNSTAKRKATAYQLTDSRPTPGVVKPPVATPDWAARSRVATGQWRRRAATNVPLERQNLAVQKLRTSTGATQDPAADGRPAHNPLLVEHSTRTASGKLARVKAVKRKQAANKQPVDEQDESDNELVIALNQTSLPTRKQAGESKPTLADRRVVAGTSNVTVKTAPNGHWSDRSPEPTSSANTPVKRLGGFLDQPQATPQVSARPAEPGTSGTSQPADIATVERLQFAMVSPATALTSVKTTPLSTLQEPEWDNFDRPAQRVFLPRQRLSVMAVFSPDFSAIGLRDFTKPGSNAGLMFQYRLSERFVVQTGAIISTKKYETESEYYVFPWTWTPQPESIAGTCTMYDIPVNLRYDWLRRPMGDGMPPARWFASAGLTSYFIKHENYVYTYADPTNPAITKNRLMWDNLLAGKPGGSFGFSNVNLSVGYERPLARHLSWQVEPFMKIPLQQVGFFKVRLLSTGAFVGLKYSL</sequence>
<dbReference type="Proteomes" id="UP000664034">
    <property type="component" value="Unassembled WGS sequence"/>
</dbReference>
<comment type="caution">
    <text evidence="3">The sequence shown here is derived from an EMBL/GenBank/DDBJ whole genome shotgun (WGS) entry which is preliminary data.</text>
</comment>
<keyword evidence="2" id="KW-0472">Membrane</keyword>
<evidence type="ECO:0000313" key="4">
    <source>
        <dbReference type="Proteomes" id="UP000664034"/>
    </source>
</evidence>
<evidence type="ECO:0000313" key="3">
    <source>
        <dbReference type="EMBL" id="MBO0937160.1"/>
    </source>
</evidence>
<evidence type="ECO:0000256" key="1">
    <source>
        <dbReference type="SAM" id="MobiDB-lite"/>
    </source>
</evidence>
<gene>
    <name evidence="3" type="ORF">J2I47_11435</name>
</gene>
<keyword evidence="2" id="KW-1133">Transmembrane helix</keyword>
<evidence type="ECO:0000256" key="2">
    <source>
        <dbReference type="SAM" id="Phobius"/>
    </source>
</evidence>
<accession>A0A939GGQ7</accession>
<feature type="region of interest" description="Disordered" evidence="1">
    <location>
        <begin position="270"/>
        <end position="324"/>
    </location>
</feature>
<keyword evidence="4" id="KW-1185">Reference proteome</keyword>
<feature type="transmembrane region" description="Helical" evidence="2">
    <location>
        <begin position="50"/>
        <end position="68"/>
    </location>
</feature>
<organism evidence="3 4">
    <name type="scientific">Fibrella rubiginis</name>
    <dbReference type="NCBI Taxonomy" id="2817060"/>
    <lineage>
        <taxon>Bacteria</taxon>
        <taxon>Pseudomonadati</taxon>
        <taxon>Bacteroidota</taxon>
        <taxon>Cytophagia</taxon>
        <taxon>Cytophagales</taxon>
        <taxon>Spirosomataceae</taxon>
        <taxon>Fibrella</taxon>
    </lineage>
</organism>
<keyword evidence="2" id="KW-0812">Transmembrane</keyword>
<dbReference type="EMBL" id="JAFMYV010000005">
    <property type="protein sequence ID" value="MBO0937160.1"/>
    <property type="molecule type" value="Genomic_DNA"/>
</dbReference>
<proteinExistence type="predicted"/>
<reference evidence="3" key="1">
    <citation type="submission" date="2021-03" db="EMBL/GenBank/DDBJ databases">
        <title>Fibrella sp. HMF5335 genome sequencing and assembly.</title>
        <authorList>
            <person name="Kang H."/>
            <person name="Kim H."/>
            <person name="Bae S."/>
            <person name="Joh K."/>
        </authorList>
    </citation>
    <scope>NUCLEOTIDE SEQUENCE</scope>
    <source>
        <strain evidence="3">HMF5335</strain>
    </source>
</reference>
<name>A0A939GGQ7_9BACT</name>
<feature type="region of interest" description="Disordered" evidence="1">
    <location>
        <begin position="86"/>
        <end position="120"/>
    </location>
</feature>